<evidence type="ECO:0000256" key="1">
    <source>
        <dbReference type="SAM" id="MobiDB-lite"/>
    </source>
</evidence>
<evidence type="ECO:0000313" key="2">
    <source>
        <dbReference type="EMBL" id="GAF76560.1"/>
    </source>
</evidence>
<protein>
    <recommendedName>
        <fullName evidence="3">Zinc ABC transporter ATP-binding protein</fullName>
    </recommendedName>
</protein>
<dbReference type="Gene3D" id="3.40.50.300">
    <property type="entry name" value="P-loop containing nucleotide triphosphate hydrolases"/>
    <property type="match status" value="1"/>
</dbReference>
<comment type="caution">
    <text evidence="2">The sequence shown here is derived from an EMBL/GenBank/DDBJ whole genome shotgun (WGS) entry which is preliminary data.</text>
</comment>
<sequence length="114" mass="12128">ELISEIRDEIGCGILMISHDLHIVMAGTDTVVCLNGHVCCSGTPNHVASTDAYQKLFGHRGASALAIYHHDHDHDHAHDHGGNVVAINDRDDARGHSHARGGRPDLEGGDDNAG</sequence>
<dbReference type="SUPFAM" id="SSF52540">
    <property type="entry name" value="P-loop containing nucleoside triphosphate hydrolases"/>
    <property type="match status" value="1"/>
</dbReference>
<dbReference type="EMBL" id="BARS01004334">
    <property type="protein sequence ID" value="GAF76560.1"/>
    <property type="molecule type" value="Genomic_DNA"/>
</dbReference>
<feature type="region of interest" description="Disordered" evidence="1">
    <location>
        <begin position="73"/>
        <end position="114"/>
    </location>
</feature>
<feature type="non-terminal residue" evidence="2">
    <location>
        <position position="1"/>
    </location>
</feature>
<proteinExistence type="predicted"/>
<organism evidence="2">
    <name type="scientific">marine sediment metagenome</name>
    <dbReference type="NCBI Taxonomy" id="412755"/>
    <lineage>
        <taxon>unclassified sequences</taxon>
        <taxon>metagenomes</taxon>
        <taxon>ecological metagenomes</taxon>
    </lineage>
</organism>
<dbReference type="InterPro" id="IPR027417">
    <property type="entry name" value="P-loop_NTPase"/>
</dbReference>
<dbReference type="AlphaFoldDB" id="X0TKF6"/>
<evidence type="ECO:0008006" key="3">
    <source>
        <dbReference type="Google" id="ProtNLM"/>
    </source>
</evidence>
<gene>
    <name evidence="2" type="ORF">S01H1_08452</name>
</gene>
<reference evidence="2" key="1">
    <citation type="journal article" date="2014" name="Front. Microbiol.">
        <title>High frequency of phylogenetically diverse reductive dehalogenase-homologous genes in deep subseafloor sedimentary metagenomes.</title>
        <authorList>
            <person name="Kawai M."/>
            <person name="Futagami T."/>
            <person name="Toyoda A."/>
            <person name="Takaki Y."/>
            <person name="Nishi S."/>
            <person name="Hori S."/>
            <person name="Arai W."/>
            <person name="Tsubouchi T."/>
            <person name="Morono Y."/>
            <person name="Uchiyama I."/>
            <person name="Ito T."/>
            <person name="Fujiyama A."/>
            <person name="Inagaki F."/>
            <person name="Takami H."/>
        </authorList>
    </citation>
    <scope>NUCLEOTIDE SEQUENCE</scope>
    <source>
        <strain evidence="2">Expedition CK06-06</strain>
    </source>
</reference>
<name>X0TKF6_9ZZZZ</name>
<accession>X0TKF6</accession>